<proteinExistence type="predicted"/>
<keyword evidence="1" id="KW-0812">Transmembrane</keyword>
<sequence length="216" mass="24373">MRNVVVGWLVIFGTVTMATVAAMIYYMWANAPSSSPFGSGENEPLEAREWYNGDWEFAREDVRAGKEGELFTTSLEFAYSWDHDNCAGVFVDGEDSALLEDCNYGIEAHYVRPDLEMEFCQRVLEFSNEDAPLAIEELFDTTDLEPTDSSPVACQANLDAGENYLTRARSEGDFLVLTVASWSLEEPSEDEYYDILTAINYRHTEIGNAVMWKNGF</sequence>
<keyword evidence="1" id="KW-0472">Membrane</keyword>
<evidence type="ECO:0000313" key="2">
    <source>
        <dbReference type="EMBL" id="QSB04053.1"/>
    </source>
</evidence>
<gene>
    <name evidence="2" type="ORF">JQS30_09495</name>
</gene>
<dbReference type="KEGG" id="nav:JQS30_09495"/>
<accession>A0A895XKG4</accession>
<dbReference type="AlphaFoldDB" id="A0A895XKG4"/>
<reference evidence="2" key="1">
    <citation type="submission" date="2021-02" db="EMBL/GenBank/DDBJ databases">
        <title>Natronoglycomyces albus gen. nov., sp. nov, a haloalkaliphilic actinobacterium from a soda solonchak soil.</title>
        <authorList>
            <person name="Sorokin D.Y."/>
            <person name="Khijniak T.V."/>
            <person name="Zakharycheva A.P."/>
            <person name="Boueva O.V."/>
            <person name="Ariskina E.V."/>
            <person name="Hahnke R.L."/>
            <person name="Bunk B."/>
            <person name="Sproer C."/>
            <person name="Schumann P."/>
            <person name="Evtushenko L.I."/>
            <person name="Kublanov I.V."/>
        </authorList>
    </citation>
    <scope>NUCLEOTIDE SEQUENCE</scope>
    <source>
        <strain evidence="2">DSM 106290</strain>
    </source>
</reference>
<keyword evidence="3" id="KW-1185">Reference proteome</keyword>
<name>A0A895XKG4_9ACTN</name>
<protein>
    <submittedName>
        <fullName evidence="2">Uncharacterized protein</fullName>
    </submittedName>
</protein>
<organism evidence="2 3">
    <name type="scientific">Natronoglycomyces albus</name>
    <dbReference type="NCBI Taxonomy" id="2811108"/>
    <lineage>
        <taxon>Bacteria</taxon>
        <taxon>Bacillati</taxon>
        <taxon>Actinomycetota</taxon>
        <taxon>Actinomycetes</taxon>
        <taxon>Glycomycetales</taxon>
        <taxon>Glycomycetaceae</taxon>
        <taxon>Natronoglycomyces</taxon>
    </lineage>
</organism>
<feature type="transmembrane region" description="Helical" evidence="1">
    <location>
        <begin position="6"/>
        <end position="28"/>
    </location>
</feature>
<dbReference type="Proteomes" id="UP000662939">
    <property type="component" value="Chromosome"/>
</dbReference>
<evidence type="ECO:0000313" key="3">
    <source>
        <dbReference type="Proteomes" id="UP000662939"/>
    </source>
</evidence>
<dbReference type="EMBL" id="CP070496">
    <property type="protein sequence ID" value="QSB04053.1"/>
    <property type="molecule type" value="Genomic_DNA"/>
</dbReference>
<evidence type="ECO:0000256" key="1">
    <source>
        <dbReference type="SAM" id="Phobius"/>
    </source>
</evidence>
<keyword evidence="1" id="KW-1133">Transmembrane helix</keyword>
<dbReference type="RefSeq" id="WP_213170052.1">
    <property type="nucleotide sequence ID" value="NZ_CP070496.1"/>
</dbReference>